<dbReference type="PANTHER" id="PTHR46796:SF10">
    <property type="entry name" value="TRANSCRIPTIONAL ACTIVATOR FEAR"/>
    <property type="match status" value="1"/>
</dbReference>
<dbReference type="AlphaFoldDB" id="A0AAU8TV80"/>
<dbReference type="InterPro" id="IPR011051">
    <property type="entry name" value="RmlC_Cupin_sf"/>
</dbReference>
<keyword evidence="2" id="KW-0238">DNA-binding</keyword>
<dbReference type="Gene3D" id="2.60.120.10">
    <property type="entry name" value="Jelly Rolls"/>
    <property type="match status" value="1"/>
</dbReference>
<dbReference type="GO" id="GO:0003700">
    <property type="term" value="F:DNA-binding transcription factor activity"/>
    <property type="evidence" value="ECO:0007669"/>
    <property type="project" value="InterPro"/>
</dbReference>
<feature type="domain" description="HTH araC/xylS-type" evidence="5">
    <location>
        <begin position="175"/>
        <end position="273"/>
    </location>
</feature>
<dbReference type="PROSITE" id="PS01124">
    <property type="entry name" value="HTH_ARAC_FAMILY_2"/>
    <property type="match status" value="1"/>
</dbReference>
<sequence>MRQSDDSARCPQSVVDWRIAALETAMSPSLTLRHYLEAPIAHSHDHAQLVFGLSGHLDLEVDGRGSQVRESSVMVLPFSTHHACGSRDGSRCLVLDVPTEHWVVQSLGEHADASRRLLGQPSRLTLNPRQSQLVQWLAHSPVHDPLIVQQGAVLLLASLNQPQAQALPGRRLPYAAFNAHIQRHAAYPLQVADLARIAGLSVARLHARFMAECGQTPMDYLRSRRLHMALELLRGTPLAIGEIAERVGYASQSAFSAAMLREFGASPSALRRGD</sequence>
<accession>A0AAU8TV80</accession>
<dbReference type="InterPro" id="IPR009057">
    <property type="entry name" value="Homeodomain-like_sf"/>
</dbReference>
<evidence type="ECO:0000256" key="2">
    <source>
        <dbReference type="ARBA" id="ARBA00023125"/>
    </source>
</evidence>
<dbReference type="PANTHER" id="PTHR46796">
    <property type="entry name" value="HTH-TYPE TRANSCRIPTIONAL ACTIVATOR RHAS-RELATED"/>
    <property type="match status" value="1"/>
</dbReference>
<dbReference type="Gene3D" id="1.10.10.60">
    <property type="entry name" value="Homeodomain-like"/>
    <property type="match status" value="1"/>
</dbReference>
<evidence type="ECO:0000256" key="4">
    <source>
        <dbReference type="ARBA" id="ARBA00037345"/>
    </source>
</evidence>
<evidence type="ECO:0000256" key="3">
    <source>
        <dbReference type="ARBA" id="ARBA00023163"/>
    </source>
</evidence>
<evidence type="ECO:0000259" key="5">
    <source>
        <dbReference type="PROSITE" id="PS01124"/>
    </source>
</evidence>
<dbReference type="KEGG" id="pfb:VO64_5073"/>
<dbReference type="InterPro" id="IPR018060">
    <property type="entry name" value="HTH_AraC"/>
</dbReference>
<dbReference type="SUPFAM" id="SSF46689">
    <property type="entry name" value="Homeodomain-like"/>
    <property type="match status" value="2"/>
</dbReference>
<organism evidence="6 7">
    <name type="scientific">Pseudomonas synxantha</name>
    <dbReference type="NCBI Taxonomy" id="47883"/>
    <lineage>
        <taxon>Bacteria</taxon>
        <taxon>Pseudomonadati</taxon>
        <taxon>Pseudomonadota</taxon>
        <taxon>Gammaproteobacteria</taxon>
        <taxon>Pseudomonadales</taxon>
        <taxon>Pseudomonadaceae</taxon>
        <taxon>Pseudomonas</taxon>
    </lineage>
</organism>
<keyword evidence="3" id="KW-0804">Transcription</keyword>
<evidence type="ECO:0000256" key="1">
    <source>
        <dbReference type="ARBA" id="ARBA00023015"/>
    </source>
</evidence>
<name>A0AAU8TV80_9PSED</name>
<dbReference type="InterPro" id="IPR050204">
    <property type="entry name" value="AraC_XylS_family_regulators"/>
</dbReference>
<dbReference type="EMBL" id="CP011117">
    <property type="protein sequence ID" value="AKA85619.1"/>
    <property type="molecule type" value="Genomic_DNA"/>
</dbReference>
<gene>
    <name evidence="6" type="ORF">VO64_5073</name>
</gene>
<evidence type="ECO:0000313" key="7">
    <source>
        <dbReference type="Proteomes" id="UP000033099"/>
    </source>
</evidence>
<evidence type="ECO:0000313" key="6">
    <source>
        <dbReference type="EMBL" id="AKA85619.1"/>
    </source>
</evidence>
<keyword evidence="1" id="KW-0805">Transcription regulation</keyword>
<dbReference type="Proteomes" id="UP000033099">
    <property type="component" value="Chromosome"/>
</dbReference>
<dbReference type="SMART" id="SM00342">
    <property type="entry name" value="HTH_ARAC"/>
    <property type="match status" value="1"/>
</dbReference>
<comment type="function">
    <text evidence="4">Regulatory protein of the TOL plasmid xyl operons. XylS activates the xylXYZLTEGFJQKIH operon required for the degradation of toluene, m-xylene and p-xylene.</text>
</comment>
<proteinExistence type="predicted"/>
<dbReference type="InterPro" id="IPR014710">
    <property type="entry name" value="RmlC-like_jellyroll"/>
</dbReference>
<protein>
    <submittedName>
        <fullName evidence="6">Transcriptional regulator, AraC family</fullName>
    </submittedName>
</protein>
<reference evidence="6 7" key="1">
    <citation type="journal article" date="2015" name="Genome Announc.">
        <title>Complete Genome Sequence of Biocontrol Strain Pseudomonas fluorescens LBUM223.</title>
        <authorList>
            <person name="Roquigny R."/>
            <person name="Arseneault T."/>
            <person name="Gadkar V.J."/>
            <person name="Novinscak A."/>
            <person name="Joly D.L."/>
            <person name="Filion M."/>
        </authorList>
    </citation>
    <scope>NUCLEOTIDE SEQUENCE [LARGE SCALE GENOMIC DNA]</scope>
    <source>
        <strain evidence="6 7">LBUM223</strain>
    </source>
</reference>
<dbReference type="SUPFAM" id="SSF51182">
    <property type="entry name" value="RmlC-like cupins"/>
    <property type="match status" value="1"/>
</dbReference>
<dbReference type="Pfam" id="PF12833">
    <property type="entry name" value="HTH_18"/>
    <property type="match status" value="1"/>
</dbReference>
<dbReference type="GO" id="GO:0043565">
    <property type="term" value="F:sequence-specific DNA binding"/>
    <property type="evidence" value="ECO:0007669"/>
    <property type="project" value="InterPro"/>
</dbReference>